<reference evidence="1 2" key="1">
    <citation type="submission" date="2022-04" db="EMBL/GenBank/DDBJ databases">
        <title>Genome diversity in the genus Frankia.</title>
        <authorList>
            <person name="Carlos-Shanley C."/>
            <person name="Hahn D."/>
        </authorList>
    </citation>
    <scope>NUCLEOTIDE SEQUENCE [LARGE SCALE GENOMIC DNA]</scope>
    <source>
        <strain evidence="1 2">Ag45/Mut15</strain>
    </source>
</reference>
<evidence type="ECO:0000313" key="2">
    <source>
        <dbReference type="Proteomes" id="UP001201873"/>
    </source>
</evidence>
<organism evidence="1 2">
    <name type="scientific">Frankia umida</name>
    <dbReference type="NCBI Taxonomy" id="573489"/>
    <lineage>
        <taxon>Bacteria</taxon>
        <taxon>Bacillati</taxon>
        <taxon>Actinomycetota</taxon>
        <taxon>Actinomycetes</taxon>
        <taxon>Frankiales</taxon>
        <taxon>Frankiaceae</taxon>
        <taxon>Frankia</taxon>
    </lineage>
</organism>
<keyword evidence="2" id="KW-1185">Reference proteome</keyword>
<gene>
    <name evidence="1" type="ORF">MXD59_13355</name>
</gene>
<name>A0ABT0K0D5_9ACTN</name>
<accession>A0ABT0K0D5</accession>
<comment type="caution">
    <text evidence="1">The sequence shown here is derived from an EMBL/GenBank/DDBJ whole genome shotgun (WGS) entry which is preliminary data.</text>
</comment>
<proteinExistence type="predicted"/>
<sequence>MSDVELRERVAALRGEGKSPKQIARILGVAPSVVAPLVRAAAVQAQAAAGEPALVGCWINTGWSRGLTVDPTRGWVDAAFESGDAHGDGAGAGGAVEPIVIDARDSLGGLVTVLVARAHRWGSVSVCGYLADVYCLGVKNAMGPDVMTDVELPHFREQYFSSQDGWQEAPLELAADLVLGSVEYARGLGFEPHPDLAAAVGHLGAWAGPSAITFGKDGRPFYISGPYDDPRRVMRTLQSASTDAPPGIVLSPVG</sequence>
<protein>
    <submittedName>
        <fullName evidence="1">Helix-turn-helix domain-containing protein</fullName>
    </submittedName>
</protein>
<dbReference type="Proteomes" id="UP001201873">
    <property type="component" value="Unassembled WGS sequence"/>
</dbReference>
<dbReference type="EMBL" id="JALKFT010000011">
    <property type="protein sequence ID" value="MCK9876753.1"/>
    <property type="molecule type" value="Genomic_DNA"/>
</dbReference>
<dbReference type="RefSeq" id="WP_248825008.1">
    <property type="nucleotide sequence ID" value="NZ_JALKFT010000011.1"/>
</dbReference>
<evidence type="ECO:0000313" key="1">
    <source>
        <dbReference type="EMBL" id="MCK9876753.1"/>
    </source>
</evidence>